<dbReference type="PRINTS" id="PR01576">
    <property type="entry name" value="PDEFORMYLASE"/>
</dbReference>
<dbReference type="SUPFAM" id="SSF56420">
    <property type="entry name" value="Peptide deformylase"/>
    <property type="match status" value="1"/>
</dbReference>
<dbReference type="Gene3D" id="3.90.45.10">
    <property type="entry name" value="Peptide deformylase"/>
    <property type="match status" value="1"/>
</dbReference>
<dbReference type="PANTHER" id="PTHR10458">
    <property type="entry name" value="PEPTIDE DEFORMYLASE"/>
    <property type="match status" value="1"/>
</dbReference>
<dbReference type="HOGENOM" id="CLU_061901_5_2_1"/>
<accession>A0A0D3KLH0</accession>
<dbReference type="Proteomes" id="UP000013827">
    <property type="component" value="Unassembled WGS sequence"/>
</dbReference>
<dbReference type="HAMAP" id="MF_00163">
    <property type="entry name" value="Pep_deformylase"/>
    <property type="match status" value="1"/>
</dbReference>
<dbReference type="InterPro" id="IPR023635">
    <property type="entry name" value="Peptide_deformylase"/>
</dbReference>
<comment type="similarity">
    <text evidence="1 3">Belongs to the polypeptide deformylase family.</text>
</comment>
<dbReference type="RefSeq" id="XP_005789034.1">
    <property type="nucleotide sequence ID" value="XM_005788977.1"/>
</dbReference>
<dbReference type="Pfam" id="PF01327">
    <property type="entry name" value="Pep_deformylase"/>
    <property type="match status" value="1"/>
</dbReference>
<reference evidence="4" key="2">
    <citation type="submission" date="2024-10" db="UniProtKB">
        <authorList>
            <consortium name="EnsemblProtists"/>
        </authorList>
    </citation>
    <scope>IDENTIFICATION</scope>
</reference>
<dbReference type="GO" id="GO:0042586">
    <property type="term" value="F:peptide deformylase activity"/>
    <property type="evidence" value="ECO:0007669"/>
    <property type="project" value="UniProtKB-EC"/>
</dbReference>
<dbReference type="GeneID" id="17281875"/>
<dbReference type="EnsemblProtists" id="EOD36605">
    <property type="protein sequence ID" value="EOD36605"/>
    <property type="gene ID" value="EMIHUDRAFT_455006"/>
</dbReference>
<dbReference type="GO" id="GO:0046872">
    <property type="term" value="F:metal ion binding"/>
    <property type="evidence" value="ECO:0007669"/>
    <property type="project" value="UniProtKB-KW"/>
</dbReference>
<dbReference type="GO" id="GO:0006412">
    <property type="term" value="P:translation"/>
    <property type="evidence" value="ECO:0007669"/>
    <property type="project" value="UniProtKB-KW"/>
</dbReference>
<keyword evidence="5" id="KW-1185">Reference proteome</keyword>
<evidence type="ECO:0000313" key="4">
    <source>
        <dbReference type="EnsemblProtists" id="EOD36605"/>
    </source>
</evidence>
<organism evidence="4 5">
    <name type="scientific">Emiliania huxleyi (strain CCMP1516)</name>
    <dbReference type="NCBI Taxonomy" id="280463"/>
    <lineage>
        <taxon>Eukaryota</taxon>
        <taxon>Haptista</taxon>
        <taxon>Haptophyta</taxon>
        <taxon>Prymnesiophyceae</taxon>
        <taxon>Isochrysidales</taxon>
        <taxon>Noelaerhabdaceae</taxon>
        <taxon>Emiliania</taxon>
    </lineage>
</organism>
<reference evidence="5" key="1">
    <citation type="journal article" date="2013" name="Nature">
        <title>Pan genome of the phytoplankton Emiliania underpins its global distribution.</title>
        <authorList>
            <person name="Read B.A."/>
            <person name="Kegel J."/>
            <person name="Klute M.J."/>
            <person name="Kuo A."/>
            <person name="Lefebvre S.C."/>
            <person name="Maumus F."/>
            <person name="Mayer C."/>
            <person name="Miller J."/>
            <person name="Monier A."/>
            <person name="Salamov A."/>
            <person name="Young J."/>
            <person name="Aguilar M."/>
            <person name="Claverie J.M."/>
            <person name="Frickenhaus S."/>
            <person name="Gonzalez K."/>
            <person name="Herman E.K."/>
            <person name="Lin Y.C."/>
            <person name="Napier J."/>
            <person name="Ogata H."/>
            <person name="Sarno A.F."/>
            <person name="Shmutz J."/>
            <person name="Schroeder D."/>
            <person name="de Vargas C."/>
            <person name="Verret F."/>
            <person name="von Dassow P."/>
            <person name="Valentin K."/>
            <person name="Van de Peer Y."/>
            <person name="Wheeler G."/>
            <person name="Dacks J.B."/>
            <person name="Delwiche C.F."/>
            <person name="Dyhrman S.T."/>
            <person name="Glockner G."/>
            <person name="John U."/>
            <person name="Richards T."/>
            <person name="Worden A.Z."/>
            <person name="Zhang X."/>
            <person name="Grigoriev I.V."/>
            <person name="Allen A.E."/>
            <person name="Bidle K."/>
            <person name="Borodovsky M."/>
            <person name="Bowler C."/>
            <person name="Brownlee C."/>
            <person name="Cock J.M."/>
            <person name="Elias M."/>
            <person name="Gladyshev V.N."/>
            <person name="Groth M."/>
            <person name="Guda C."/>
            <person name="Hadaegh A."/>
            <person name="Iglesias-Rodriguez M.D."/>
            <person name="Jenkins J."/>
            <person name="Jones B.M."/>
            <person name="Lawson T."/>
            <person name="Leese F."/>
            <person name="Lindquist E."/>
            <person name="Lobanov A."/>
            <person name="Lomsadze A."/>
            <person name="Malik S.B."/>
            <person name="Marsh M.E."/>
            <person name="Mackinder L."/>
            <person name="Mock T."/>
            <person name="Mueller-Roeber B."/>
            <person name="Pagarete A."/>
            <person name="Parker M."/>
            <person name="Probert I."/>
            <person name="Quesneville H."/>
            <person name="Raines C."/>
            <person name="Rensing S.A."/>
            <person name="Riano-Pachon D.M."/>
            <person name="Richier S."/>
            <person name="Rokitta S."/>
            <person name="Shiraiwa Y."/>
            <person name="Soanes D.M."/>
            <person name="van der Giezen M."/>
            <person name="Wahlund T.M."/>
            <person name="Williams B."/>
            <person name="Wilson W."/>
            <person name="Wolfe G."/>
            <person name="Wurch L.L."/>
        </authorList>
    </citation>
    <scope>NUCLEOTIDE SEQUENCE</scope>
</reference>
<name>A0A0D3KLH0_EMIH1</name>
<dbReference type="AlphaFoldDB" id="A0A0D3KLH0"/>
<protein>
    <recommendedName>
        <fullName evidence="2 3">Peptide deformylase</fullName>
        <ecNumber evidence="2 3">3.5.1.88</ecNumber>
    </recommendedName>
</protein>
<dbReference type="InterPro" id="IPR036821">
    <property type="entry name" value="Peptide_deformylase_sf"/>
</dbReference>
<keyword evidence="3" id="KW-0479">Metal-binding</keyword>
<dbReference type="PANTHER" id="PTHR10458:SF22">
    <property type="entry name" value="PEPTIDE DEFORMYLASE"/>
    <property type="match status" value="1"/>
</dbReference>
<evidence type="ECO:0000256" key="1">
    <source>
        <dbReference type="ARBA" id="ARBA00010759"/>
    </source>
</evidence>
<evidence type="ECO:0000313" key="5">
    <source>
        <dbReference type="Proteomes" id="UP000013827"/>
    </source>
</evidence>
<dbReference type="eggNOG" id="KOG3137">
    <property type="taxonomic scope" value="Eukaryota"/>
</dbReference>
<dbReference type="CDD" id="cd00487">
    <property type="entry name" value="Pep_deformylase"/>
    <property type="match status" value="1"/>
</dbReference>
<proteinExistence type="inferred from homology"/>
<evidence type="ECO:0000256" key="3">
    <source>
        <dbReference type="RuleBase" id="RU362111"/>
    </source>
</evidence>
<dbReference type="KEGG" id="ehx:EMIHUDRAFT_455006"/>
<sequence length="200" mass="21931">MRTSRRACSSFVLAGHPVLRRVATPVRGVAARADLPRLDAALRSALGEHYGVAAPQLGTSARVFLLRAHADDGPWIAINPSIQRRSREMVAGWETCLSVPGYAASVERPAAVDVRYERLDGTAVERRLRGFEARVFQHELDHLDGILFTDKADPRSLVHESYLLGDGPDSEAVCASLRQLAPEYEEEEYEESAGEGPRGP</sequence>
<dbReference type="STRING" id="2903.R1FC82"/>
<keyword evidence="3" id="KW-0648">Protein biosynthesis</keyword>
<dbReference type="EC" id="3.5.1.88" evidence="2 3"/>
<dbReference type="OMA" id="RAFSYNV"/>
<keyword evidence="3" id="KW-0378">Hydrolase</keyword>
<dbReference type="PaxDb" id="2903-EOD36605"/>
<comment type="catalytic activity">
    <reaction evidence="3">
        <text>N-terminal N-formyl-L-methionyl-[peptide] + H2O = N-terminal L-methionyl-[peptide] + formate</text>
        <dbReference type="Rhea" id="RHEA:24420"/>
        <dbReference type="Rhea" id="RHEA-COMP:10639"/>
        <dbReference type="Rhea" id="RHEA-COMP:10640"/>
        <dbReference type="ChEBI" id="CHEBI:15377"/>
        <dbReference type="ChEBI" id="CHEBI:15740"/>
        <dbReference type="ChEBI" id="CHEBI:49298"/>
        <dbReference type="ChEBI" id="CHEBI:64731"/>
        <dbReference type="EC" id="3.5.1.88"/>
    </reaction>
</comment>
<evidence type="ECO:0000256" key="2">
    <source>
        <dbReference type="ARBA" id="ARBA00012175"/>
    </source>
</evidence>
<comment type="function">
    <text evidence="3">Removes the formyl group from the N-terminal Met of newly synthesized proteins.</text>
</comment>